<dbReference type="HOGENOM" id="CLU_2559715_0_0_1"/>
<name>F8NMM1_SERL9</name>
<gene>
    <name evidence="2" type="ORF">SERLADRAFT_460801</name>
</gene>
<dbReference type="AlphaFoldDB" id="F8NMM1"/>
<evidence type="ECO:0000313" key="2">
    <source>
        <dbReference type="EMBL" id="EGO27418.1"/>
    </source>
</evidence>
<dbReference type="EMBL" id="GL945431">
    <property type="protein sequence ID" value="EGO27418.1"/>
    <property type="molecule type" value="Genomic_DNA"/>
</dbReference>
<dbReference type="GeneID" id="18818130"/>
<proteinExistence type="predicted"/>
<dbReference type="KEGG" id="sla:SERLADRAFT_460801"/>
<dbReference type="Proteomes" id="UP000008064">
    <property type="component" value="Unassembled WGS sequence"/>
</dbReference>
<reference evidence="2" key="1">
    <citation type="submission" date="2011-04" db="EMBL/GenBank/DDBJ databases">
        <title>Evolution of plant cell wall degrading machinery underlies the functional diversity of forest fungi.</title>
        <authorList>
            <consortium name="US DOE Joint Genome Institute (JGI-PGF)"/>
            <person name="Eastwood D.C."/>
            <person name="Floudas D."/>
            <person name="Binder M."/>
            <person name="Majcherczyk A."/>
            <person name="Schneider P."/>
            <person name="Aerts A."/>
            <person name="Asiegbu F.O."/>
            <person name="Baker S.E."/>
            <person name="Barry K."/>
            <person name="Bendiksby M."/>
            <person name="Blumentritt M."/>
            <person name="Coutinho P.M."/>
            <person name="Cullen D."/>
            <person name="Cullen D."/>
            <person name="Gathman A."/>
            <person name="Goodell B."/>
            <person name="Henrissat B."/>
            <person name="Ihrmark K."/>
            <person name="Kauserud H."/>
            <person name="Kohler A."/>
            <person name="LaButti K."/>
            <person name="Lapidus A."/>
            <person name="Lavin J.L."/>
            <person name="Lee Y.-H."/>
            <person name="Lindquist E."/>
            <person name="Lilly W."/>
            <person name="Lucas S."/>
            <person name="Morin E."/>
            <person name="Murat C."/>
            <person name="Oguiza J.A."/>
            <person name="Park J."/>
            <person name="Pisabarro A.G."/>
            <person name="Riley R."/>
            <person name="Rosling A."/>
            <person name="Salamov A."/>
            <person name="Schmidt O."/>
            <person name="Schmutz J."/>
            <person name="Skrede I."/>
            <person name="Stenlid J."/>
            <person name="Wiebenga A."/>
            <person name="Xie X."/>
            <person name="Kues U."/>
            <person name="Hibbett D.S."/>
            <person name="Hoffmeister D."/>
            <person name="Hogberg N."/>
            <person name="Martin F."/>
            <person name="Grigoriev I.V."/>
            <person name="Watkinson S.C."/>
        </authorList>
    </citation>
    <scope>NUCLEOTIDE SEQUENCE</scope>
    <source>
        <strain evidence="2">S7.9</strain>
    </source>
</reference>
<dbReference type="RefSeq" id="XP_007315509.1">
    <property type="nucleotide sequence ID" value="XM_007315447.1"/>
</dbReference>
<feature type="region of interest" description="Disordered" evidence="1">
    <location>
        <begin position="1"/>
        <end position="34"/>
    </location>
</feature>
<evidence type="ECO:0000256" key="1">
    <source>
        <dbReference type="SAM" id="MobiDB-lite"/>
    </source>
</evidence>
<protein>
    <submittedName>
        <fullName evidence="2">Uncharacterized protein</fullName>
    </submittedName>
</protein>
<accession>F8NMM1</accession>
<organism>
    <name type="scientific">Serpula lacrymans var. lacrymans (strain S7.9)</name>
    <name type="common">Dry rot fungus</name>
    <dbReference type="NCBI Taxonomy" id="578457"/>
    <lineage>
        <taxon>Eukaryota</taxon>
        <taxon>Fungi</taxon>
        <taxon>Dikarya</taxon>
        <taxon>Basidiomycota</taxon>
        <taxon>Agaricomycotina</taxon>
        <taxon>Agaricomycetes</taxon>
        <taxon>Agaricomycetidae</taxon>
        <taxon>Boletales</taxon>
        <taxon>Coniophorineae</taxon>
        <taxon>Serpulaceae</taxon>
        <taxon>Serpula</taxon>
    </lineage>
</organism>
<sequence>MSSMNEGRAEAGIELEETANVKSSRRTLERPSRAPAMKALGNGFKGWWSAMDTAHAPLWLTIITSQPFFPIPFLVTRRNWVN</sequence>